<feature type="chain" id="PRO_5045417686" evidence="1">
    <location>
        <begin position="32"/>
        <end position="200"/>
    </location>
</feature>
<protein>
    <submittedName>
        <fullName evidence="2">Uncharacterized protein</fullName>
    </submittedName>
</protein>
<feature type="signal peptide" evidence="1">
    <location>
        <begin position="1"/>
        <end position="31"/>
    </location>
</feature>
<gene>
    <name evidence="2" type="ORF">ACFPP7_18345</name>
</gene>
<reference evidence="3" key="1">
    <citation type="journal article" date="2019" name="Int. J. Syst. Evol. Microbiol.">
        <title>The Global Catalogue of Microorganisms (GCM) 10K type strain sequencing project: providing services to taxonomists for standard genome sequencing and annotation.</title>
        <authorList>
            <consortium name="The Broad Institute Genomics Platform"/>
            <consortium name="The Broad Institute Genome Sequencing Center for Infectious Disease"/>
            <person name="Wu L."/>
            <person name="Ma J."/>
        </authorList>
    </citation>
    <scope>NUCLEOTIDE SEQUENCE [LARGE SCALE GENOMIC DNA]</scope>
    <source>
        <strain evidence="3">CGMCC 4.7277</strain>
    </source>
</reference>
<dbReference type="RefSeq" id="WP_157090435.1">
    <property type="nucleotide sequence ID" value="NZ_JBHSMX010000059.1"/>
</dbReference>
<evidence type="ECO:0000313" key="3">
    <source>
        <dbReference type="Proteomes" id="UP001596084"/>
    </source>
</evidence>
<comment type="caution">
    <text evidence="2">The sequence shown here is derived from an EMBL/GenBank/DDBJ whole genome shotgun (WGS) entry which is preliminary data.</text>
</comment>
<sequence length="200" mass="21070">MKTKRYLHSFALVIAAICVAVVGLAPTTASAQAVTPMAFAARPTILAPQGAFTTCGIRIIGAAAIPQSQSEGEVVDVTVAVDVERFVSVKAVYKIGPVSSGLEKLRPSGKRIEWIRVESAKPLTPIGGQLLPGGAGGYDLFLADLKDGLDSIDGLLLSKNIWIKFSDGDKSQRIFSGPMQMTEDVRQQLLSCLSVIAKGG</sequence>
<dbReference type="EMBL" id="JBHSMX010000059">
    <property type="protein sequence ID" value="MFC5522853.1"/>
    <property type="molecule type" value="Genomic_DNA"/>
</dbReference>
<keyword evidence="3" id="KW-1185">Reference proteome</keyword>
<keyword evidence="1" id="KW-0732">Signal</keyword>
<evidence type="ECO:0000256" key="1">
    <source>
        <dbReference type="SAM" id="SignalP"/>
    </source>
</evidence>
<evidence type="ECO:0000313" key="2">
    <source>
        <dbReference type="EMBL" id="MFC5522853.1"/>
    </source>
</evidence>
<organism evidence="2 3">
    <name type="scientific">Polaromonas jejuensis</name>
    <dbReference type="NCBI Taxonomy" id="457502"/>
    <lineage>
        <taxon>Bacteria</taxon>
        <taxon>Pseudomonadati</taxon>
        <taxon>Pseudomonadota</taxon>
        <taxon>Betaproteobacteria</taxon>
        <taxon>Burkholderiales</taxon>
        <taxon>Comamonadaceae</taxon>
        <taxon>Polaromonas</taxon>
    </lineage>
</organism>
<proteinExistence type="predicted"/>
<dbReference type="Proteomes" id="UP001596084">
    <property type="component" value="Unassembled WGS sequence"/>
</dbReference>
<accession>A0ABW0QDE0</accession>
<name>A0ABW0QDE0_9BURK</name>